<feature type="compositionally biased region" description="Low complexity" evidence="1">
    <location>
        <begin position="168"/>
        <end position="191"/>
    </location>
</feature>
<feature type="compositionally biased region" description="Low complexity" evidence="1">
    <location>
        <begin position="213"/>
        <end position="240"/>
    </location>
</feature>
<protein>
    <submittedName>
        <fullName evidence="3">Uncharacterized protein</fullName>
    </submittedName>
</protein>
<evidence type="ECO:0000313" key="3">
    <source>
        <dbReference type="EMBL" id="PON30888.1"/>
    </source>
</evidence>
<sequence>MSAQNKFTTCQFVIEKCDFSNAQLAPTCVKNFCQGEPYGFGSCTVDFTGMPTECCSQSTVGDVAQCMAEFQQQNGFGVFHDACLAVERYVSSCEKAVSNFDSSSYKDQASCLCYDDNNNYDPDTWDNAVATCVSTGQSAHPTIWSALEKNSGAIGLCTKFADVAAATGPATTGPSTTGPAPTDAPSTATGDVSPGTTAGGNSPTPSETGSAVSSPTGSSKQSSTATRSSAAAATTSSAAAPSVGEMGHVRMKWIAVGLGLALPAFMATFARVNDDMRNDWEQMGVLVDFDVFWFTFGPSCLWLGSEFS</sequence>
<reference evidence="3 4" key="1">
    <citation type="journal article" date="2016" name="Genome Announc.">
        <title>Draft Whole-Genome Sequence of Trichoderma gamsii T6085, a Promising Biocontrol Agent of Fusarium Head Blight on Wheat.</title>
        <authorList>
            <person name="Baroncelli R."/>
            <person name="Zapparata A."/>
            <person name="Piaggeschi G."/>
            <person name="Sarrocco S."/>
            <person name="Vannacci G."/>
        </authorList>
    </citation>
    <scope>NUCLEOTIDE SEQUENCE [LARGE SCALE GENOMIC DNA]</scope>
    <source>
        <strain evidence="3 4">T6085</strain>
    </source>
</reference>
<dbReference type="GeneID" id="29983292"/>
<dbReference type="EMBL" id="JPDN02000001">
    <property type="protein sequence ID" value="PON30888.1"/>
    <property type="molecule type" value="Genomic_DNA"/>
</dbReference>
<keyword evidence="4" id="KW-1185">Reference proteome</keyword>
<feature type="compositionally biased region" description="Polar residues" evidence="1">
    <location>
        <begin position="194"/>
        <end position="212"/>
    </location>
</feature>
<evidence type="ECO:0000313" key="4">
    <source>
        <dbReference type="Proteomes" id="UP000054821"/>
    </source>
</evidence>
<feature type="region of interest" description="Disordered" evidence="1">
    <location>
        <begin position="168"/>
        <end position="241"/>
    </location>
</feature>
<evidence type="ECO:0000256" key="1">
    <source>
        <dbReference type="SAM" id="MobiDB-lite"/>
    </source>
</evidence>
<organism evidence="3 4">
    <name type="scientific">Trichoderma gamsii</name>
    <dbReference type="NCBI Taxonomy" id="398673"/>
    <lineage>
        <taxon>Eukaryota</taxon>
        <taxon>Fungi</taxon>
        <taxon>Dikarya</taxon>
        <taxon>Ascomycota</taxon>
        <taxon>Pezizomycotina</taxon>
        <taxon>Sordariomycetes</taxon>
        <taxon>Hypocreomycetidae</taxon>
        <taxon>Hypocreales</taxon>
        <taxon>Hypocreaceae</taxon>
        <taxon>Trichoderma</taxon>
    </lineage>
</organism>
<dbReference type="Proteomes" id="UP000054821">
    <property type="component" value="Unassembled WGS sequence"/>
</dbReference>
<evidence type="ECO:0000256" key="2">
    <source>
        <dbReference type="SAM" id="Phobius"/>
    </source>
</evidence>
<keyword evidence="2" id="KW-0812">Transmembrane</keyword>
<dbReference type="AlphaFoldDB" id="A0A2P5A2W5"/>
<feature type="transmembrane region" description="Helical" evidence="2">
    <location>
        <begin position="253"/>
        <end position="272"/>
    </location>
</feature>
<keyword evidence="2" id="KW-0472">Membrane</keyword>
<gene>
    <name evidence="3" type="ORF">TGAM01_v200308</name>
</gene>
<name>A0A2P5A2W5_9HYPO</name>
<accession>A0A2P5A2W5</accession>
<comment type="caution">
    <text evidence="3">The sequence shown here is derived from an EMBL/GenBank/DDBJ whole genome shotgun (WGS) entry which is preliminary data.</text>
</comment>
<proteinExistence type="predicted"/>
<keyword evidence="2" id="KW-1133">Transmembrane helix</keyword>
<dbReference type="RefSeq" id="XP_018663615.1">
    <property type="nucleotide sequence ID" value="XM_018803209.1"/>
</dbReference>